<gene>
    <name evidence="1" type="primary">RvY_15246-1</name>
    <name evidence="1" type="synonym">RvY_15246.1</name>
    <name evidence="1" type="ORF">RvY_15246</name>
</gene>
<dbReference type="AlphaFoldDB" id="A0A1D1VU99"/>
<keyword evidence="2" id="KW-1185">Reference proteome</keyword>
<sequence>MTIWSKAIDCRLPYFAPFRFHHSIGSIWALAGLFSMYASKLSASSETYEVLAEVVANVDTGPEPPLALA</sequence>
<organism evidence="1 2">
    <name type="scientific">Ramazzottius varieornatus</name>
    <name type="common">Water bear</name>
    <name type="synonym">Tardigrade</name>
    <dbReference type="NCBI Taxonomy" id="947166"/>
    <lineage>
        <taxon>Eukaryota</taxon>
        <taxon>Metazoa</taxon>
        <taxon>Ecdysozoa</taxon>
        <taxon>Tardigrada</taxon>
        <taxon>Eutardigrada</taxon>
        <taxon>Parachela</taxon>
        <taxon>Hypsibioidea</taxon>
        <taxon>Ramazzottiidae</taxon>
        <taxon>Ramazzottius</taxon>
    </lineage>
</organism>
<comment type="caution">
    <text evidence="1">The sequence shown here is derived from an EMBL/GenBank/DDBJ whole genome shotgun (WGS) entry which is preliminary data.</text>
</comment>
<dbReference type="EMBL" id="BDGG01000011">
    <property type="protein sequence ID" value="GAV05060.1"/>
    <property type="molecule type" value="Genomic_DNA"/>
</dbReference>
<proteinExistence type="predicted"/>
<accession>A0A1D1VU99</accession>
<name>A0A1D1VU99_RAMVA</name>
<evidence type="ECO:0000313" key="2">
    <source>
        <dbReference type="Proteomes" id="UP000186922"/>
    </source>
</evidence>
<dbReference type="Proteomes" id="UP000186922">
    <property type="component" value="Unassembled WGS sequence"/>
</dbReference>
<protein>
    <submittedName>
        <fullName evidence="1">Uncharacterized protein</fullName>
    </submittedName>
</protein>
<evidence type="ECO:0000313" key="1">
    <source>
        <dbReference type="EMBL" id="GAV05060.1"/>
    </source>
</evidence>
<reference evidence="1 2" key="1">
    <citation type="journal article" date="2016" name="Nat. Commun.">
        <title>Extremotolerant tardigrade genome and improved radiotolerance of human cultured cells by tardigrade-unique protein.</title>
        <authorList>
            <person name="Hashimoto T."/>
            <person name="Horikawa D.D."/>
            <person name="Saito Y."/>
            <person name="Kuwahara H."/>
            <person name="Kozuka-Hata H."/>
            <person name="Shin-I T."/>
            <person name="Minakuchi Y."/>
            <person name="Ohishi K."/>
            <person name="Motoyama A."/>
            <person name="Aizu T."/>
            <person name="Enomoto A."/>
            <person name="Kondo K."/>
            <person name="Tanaka S."/>
            <person name="Hara Y."/>
            <person name="Koshikawa S."/>
            <person name="Sagara H."/>
            <person name="Miura T."/>
            <person name="Yokobori S."/>
            <person name="Miyagawa K."/>
            <person name="Suzuki Y."/>
            <person name="Kubo T."/>
            <person name="Oyama M."/>
            <person name="Kohara Y."/>
            <person name="Fujiyama A."/>
            <person name="Arakawa K."/>
            <person name="Katayama T."/>
            <person name="Toyoda A."/>
            <person name="Kunieda T."/>
        </authorList>
    </citation>
    <scope>NUCLEOTIDE SEQUENCE [LARGE SCALE GENOMIC DNA]</scope>
    <source>
        <strain evidence="1 2">YOKOZUNA-1</strain>
    </source>
</reference>